<dbReference type="EMBL" id="JAJSOF020000033">
    <property type="protein sequence ID" value="KAJ4430397.1"/>
    <property type="molecule type" value="Genomic_DNA"/>
</dbReference>
<reference evidence="2 3" key="1">
    <citation type="journal article" date="2022" name="Allergy">
        <title>Genome assembly and annotation of Periplaneta americana reveal a comprehensive cockroach allergen profile.</title>
        <authorList>
            <person name="Wang L."/>
            <person name="Xiong Q."/>
            <person name="Saelim N."/>
            <person name="Wang L."/>
            <person name="Nong W."/>
            <person name="Wan A.T."/>
            <person name="Shi M."/>
            <person name="Liu X."/>
            <person name="Cao Q."/>
            <person name="Hui J.H.L."/>
            <person name="Sookrung N."/>
            <person name="Leung T.F."/>
            <person name="Tungtrongchitr A."/>
            <person name="Tsui S.K.W."/>
        </authorList>
    </citation>
    <scope>NUCLEOTIDE SEQUENCE [LARGE SCALE GENOMIC DNA]</scope>
    <source>
        <strain evidence="2">PWHHKU_190912</strain>
    </source>
</reference>
<accession>A0ABQ8S8X8</accession>
<feature type="compositionally biased region" description="Basic and acidic residues" evidence="1">
    <location>
        <begin position="85"/>
        <end position="167"/>
    </location>
</feature>
<comment type="caution">
    <text evidence="2">The sequence shown here is derived from an EMBL/GenBank/DDBJ whole genome shotgun (WGS) entry which is preliminary data.</text>
</comment>
<keyword evidence="3" id="KW-1185">Reference proteome</keyword>
<feature type="region of interest" description="Disordered" evidence="1">
    <location>
        <begin position="85"/>
        <end position="181"/>
    </location>
</feature>
<dbReference type="Proteomes" id="UP001148838">
    <property type="component" value="Unassembled WGS sequence"/>
</dbReference>
<organism evidence="2 3">
    <name type="scientific">Periplaneta americana</name>
    <name type="common">American cockroach</name>
    <name type="synonym">Blatta americana</name>
    <dbReference type="NCBI Taxonomy" id="6978"/>
    <lineage>
        <taxon>Eukaryota</taxon>
        <taxon>Metazoa</taxon>
        <taxon>Ecdysozoa</taxon>
        <taxon>Arthropoda</taxon>
        <taxon>Hexapoda</taxon>
        <taxon>Insecta</taxon>
        <taxon>Pterygota</taxon>
        <taxon>Neoptera</taxon>
        <taxon>Polyneoptera</taxon>
        <taxon>Dictyoptera</taxon>
        <taxon>Blattodea</taxon>
        <taxon>Blattoidea</taxon>
        <taxon>Blattidae</taxon>
        <taxon>Blattinae</taxon>
        <taxon>Periplaneta</taxon>
    </lineage>
</organism>
<protein>
    <submittedName>
        <fullName evidence="2">Uncharacterized protein</fullName>
    </submittedName>
</protein>
<proteinExistence type="predicted"/>
<gene>
    <name evidence="2" type="ORF">ANN_22613</name>
</gene>
<evidence type="ECO:0000256" key="1">
    <source>
        <dbReference type="SAM" id="MobiDB-lite"/>
    </source>
</evidence>
<sequence length="181" mass="21644">MGWPTIYKFQRHNIAHARLVKAIVHQAPVKRILRSNWAEQPLVRTPEELWDRVLDSWEEMAKNLDLFHNLVGSIPRRMRAVVDAGVERRGEERRGEERRGEERRGEERERRGEERRGERRGRGEERRGRGEERERRGEERSGEERRGEERRGEERRGEERRGEESRYVENTLLGISTTISL</sequence>
<evidence type="ECO:0000313" key="2">
    <source>
        <dbReference type="EMBL" id="KAJ4430397.1"/>
    </source>
</evidence>
<evidence type="ECO:0000313" key="3">
    <source>
        <dbReference type="Proteomes" id="UP001148838"/>
    </source>
</evidence>
<name>A0ABQ8S8X8_PERAM</name>